<feature type="domain" description="Cytochrome c" evidence="7">
    <location>
        <begin position="17"/>
        <end position="100"/>
    </location>
</feature>
<keyword evidence="2 6" id="KW-0349">Heme</keyword>
<dbReference type="InterPro" id="IPR002323">
    <property type="entry name" value="Cyt_CIE"/>
</dbReference>
<dbReference type="Gene3D" id="1.10.760.10">
    <property type="entry name" value="Cytochrome c-like domain"/>
    <property type="match status" value="1"/>
</dbReference>
<dbReference type="HOGENOM" id="CLU_082349_4_0_10"/>
<dbReference type="AlphaFoldDB" id="B3EPB5"/>
<name>B3EPB5_CHLPB</name>
<dbReference type="KEGG" id="cpb:Cphamn1_2353"/>
<evidence type="ECO:0000256" key="3">
    <source>
        <dbReference type="ARBA" id="ARBA00022723"/>
    </source>
</evidence>
<dbReference type="GO" id="GO:0009055">
    <property type="term" value="F:electron transfer activity"/>
    <property type="evidence" value="ECO:0007669"/>
    <property type="project" value="InterPro"/>
</dbReference>
<evidence type="ECO:0000256" key="1">
    <source>
        <dbReference type="ARBA" id="ARBA00022448"/>
    </source>
</evidence>
<keyword evidence="3 6" id="KW-0479">Metal-binding</keyword>
<dbReference type="eggNOG" id="COG3245">
    <property type="taxonomic scope" value="Bacteria"/>
</dbReference>
<evidence type="ECO:0000259" key="7">
    <source>
        <dbReference type="PROSITE" id="PS51007"/>
    </source>
</evidence>
<dbReference type="OrthoDB" id="9811281at2"/>
<organism evidence="8">
    <name type="scientific">Chlorobium phaeobacteroides (strain BS1)</name>
    <dbReference type="NCBI Taxonomy" id="331678"/>
    <lineage>
        <taxon>Bacteria</taxon>
        <taxon>Pseudomonadati</taxon>
        <taxon>Chlorobiota</taxon>
        <taxon>Chlorobiia</taxon>
        <taxon>Chlorobiales</taxon>
        <taxon>Chlorobiaceae</taxon>
        <taxon>Chlorobium/Pelodictyon group</taxon>
        <taxon>Chlorobium</taxon>
    </lineage>
</organism>
<evidence type="ECO:0000256" key="5">
    <source>
        <dbReference type="ARBA" id="ARBA00023004"/>
    </source>
</evidence>
<dbReference type="PANTHER" id="PTHR40942">
    <property type="match status" value="1"/>
</dbReference>
<keyword evidence="5 6" id="KW-0408">Iron</keyword>
<protein>
    <submittedName>
        <fullName evidence="8">Cytochrome c class I</fullName>
    </submittedName>
</protein>
<evidence type="ECO:0000256" key="4">
    <source>
        <dbReference type="ARBA" id="ARBA00022982"/>
    </source>
</evidence>
<keyword evidence="1" id="KW-0813">Transport</keyword>
<dbReference type="PRINTS" id="PR00607">
    <property type="entry name" value="CYTCHROMECIE"/>
</dbReference>
<gene>
    <name evidence="8" type="ordered locus">Cphamn1_2353</name>
</gene>
<dbReference type="SUPFAM" id="SSF46626">
    <property type="entry name" value="Cytochrome c"/>
    <property type="match status" value="1"/>
</dbReference>
<evidence type="ECO:0000256" key="6">
    <source>
        <dbReference type="PROSITE-ProRule" id="PRU00433"/>
    </source>
</evidence>
<evidence type="ECO:0000313" key="8">
    <source>
        <dbReference type="EMBL" id="ACE05254.1"/>
    </source>
</evidence>
<proteinExistence type="predicted"/>
<dbReference type="Pfam" id="PF13442">
    <property type="entry name" value="Cytochrome_CBB3"/>
    <property type="match status" value="1"/>
</dbReference>
<dbReference type="PANTHER" id="PTHR40942:SF4">
    <property type="entry name" value="CYTOCHROME C5"/>
    <property type="match status" value="1"/>
</dbReference>
<reference evidence="8" key="1">
    <citation type="submission" date="2008-06" db="EMBL/GenBank/DDBJ databases">
        <title>Complete sequence of Chlorobium phaeobacteroides BS1.</title>
        <authorList>
            <consortium name="US DOE Joint Genome Institute"/>
            <person name="Lucas S."/>
            <person name="Copeland A."/>
            <person name="Lapidus A."/>
            <person name="Glavina del Rio T."/>
            <person name="Dalin E."/>
            <person name="Tice H."/>
            <person name="Bruce D."/>
            <person name="Goodwin L."/>
            <person name="Pitluck S."/>
            <person name="Schmutz J."/>
            <person name="Larimer F."/>
            <person name="Land M."/>
            <person name="Hauser L."/>
            <person name="Kyrpides N."/>
            <person name="Ovchinnikova G."/>
            <person name="Li T."/>
            <person name="Liu Z."/>
            <person name="Zhao F."/>
            <person name="Overmann J."/>
            <person name="Bryant D.A."/>
            <person name="Richardson P."/>
        </authorList>
    </citation>
    <scope>NUCLEOTIDE SEQUENCE [LARGE SCALE GENOMIC DNA]</scope>
    <source>
        <strain evidence="8">BS1</strain>
    </source>
</reference>
<dbReference type="GO" id="GO:0005506">
    <property type="term" value="F:iron ion binding"/>
    <property type="evidence" value="ECO:0007669"/>
    <property type="project" value="InterPro"/>
</dbReference>
<keyword evidence="4" id="KW-0249">Electron transport</keyword>
<accession>B3EPB5</accession>
<dbReference type="InterPro" id="IPR036909">
    <property type="entry name" value="Cyt_c-like_dom_sf"/>
</dbReference>
<dbReference type="STRING" id="331678.Cphamn1_2353"/>
<dbReference type="EMBL" id="CP001101">
    <property type="protein sequence ID" value="ACE05254.1"/>
    <property type="molecule type" value="Genomic_DNA"/>
</dbReference>
<dbReference type="GO" id="GO:0020037">
    <property type="term" value="F:heme binding"/>
    <property type="evidence" value="ECO:0007669"/>
    <property type="project" value="InterPro"/>
</dbReference>
<dbReference type="PROSITE" id="PS51007">
    <property type="entry name" value="CYTC"/>
    <property type="match status" value="1"/>
</dbReference>
<sequence length="101" mass="10350">MLSEAKAAVTAADVAKHNVANGKTVYDASCAACHASGILKAPKTGVKADWAARLPQGLDTMIKKSIDGYTAAGNMPARGGNAELTDQQVSDAVAYMVKSVL</sequence>
<evidence type="ECO:0000256" key="2">
    <source>
        <dbReference type="ARBA" id="ARBA00022617"/>
    </source>
</evidence>
<dbReference type="InterPro" id="IPR009056">
    <property type="entry name" value="Cyt_c-like_dom"/>
</dbReference>